<sequence>MSFVNKSFIQKVLQSRSIAISTNHEIVVPLHACSYCSYSTPYKTTLINHVRIHTGTFSLKPCHMVPYFPLRGAKCY</sequence>
<dbReference type="Gene3D" id="3.30.160.60">
    <property type="entry name" value="Classic Zinc Finger"/>
    <property type="match status" value="1"/>
</dbReference>
<evidence type="ECO:0000256" key="1">
    <source>
        <dbReference type="PROSITE-ProRule" id="PRU00042"/>
    </source>
</evidence>
<dbReference type="OrthoDB" id="6435168at2759"/>
<reference evidence="3" key="1">
    <citation type="submission" date="2020-08" db="EMBL/GenBank/DDBJ databases">
        <title>Multicomponent nature underlies the extraordinary mechanical properties of spider dragline silk.</title>
        <authorList>
            <person name="Kono N."/>
            <person name="Nakamura H."/>
            <person name="Mori M."/>
            <person name="Yoshida Y."/>
            <person name="Ohtoshi R."/>
            <person name="Malay A.D."/>
            <person name="Moran D.A.P."/>
            <person name="Tomita M."/>
            <person name="Numata K."/>
            <person name="Arakawa K."/>
        </authorList>
    </citation>
    <scope>NUCLEOTIDE SEQUENCE</scope>
</reference>
<dbReference type="GO" id="GO:0008270">
    <property type="term" value="F:zinc ion binding"/>
    <property type="evidence" value="ECO:0007669"/>
    <property type="project" value="UniProtKB-KW"/>
</dbReference>
<protein>
    <recommendedName>
        <fullName evidence="2">C2H2-type domain-containing protein</fullName>
    </recommendedName>
</protein>
<evidence type="ECO:0000313" key="3">
    <source>
        <dbReference type="EMBL" id="GFS29123.1"/>
    </source>
</evidence>
<dbReference type="SMART" id="SM00355">
    <property type="entry name" value="ZnF_C2H2"/>
    <property type="match status" value="1"/>
</dbReference>
<dbReference type="PROSITE" id="PS50157">
    <property type="entry name" value="ZINC_FINGER_C2H2_2"/>
    <property type="match status" value="1"/>
</dbReference>
<organism evidence="3 4">
    <name type="scientific">Nephila pilipes</name>
    <name type="common">Giant wood spider</name>
    <name type="synonym">Nephila maculata</name>
    <dbReference type="NCBI Taxonomy" id="299642"/>
    <lineage>
        <taxon>Eukaryota</taxon>
        <taxon>Metazoa</taxon>
        <taxon>Ecdysozoa</taxon>
        <taxon>Arthropoda</taxon>
        <taxon>Chelicerata</taxon>
        <taxon>Arachnida</taxon>
        <taxon>Araneae</taxon>
        <taxon>Araneomorphae</taxon>
        <taxon>Entelegynae</taxon>
        <taxon>Araneoidea</taxon>
        <taxon>Nephilidae</taxon>
        <taxon>Nephila</taxon>
    </lineage>
</organism>
<dbReference type="InterPro" id="IPR036236">
    <property type="entry name" value="Znf_C2H2_sf"/>
</dbReference>
<feature type="domain" description="C2H2-type" evidence="2">
    <location>
        <begin position="31"/>
        <end position="58"/>
    </location>
</feature>
<gene>
    <name evidence="3" type="ORF">NPIL_655451</name>
</gene>
<accession>A0A8X6JQ95</accession>
<proteinExistence type="predicted"/>
<keyword evidence="1" id="KW-0862">Zinc</keyword>
<name>A0A8X6JQ95_NEPPI</name>
<dbReference type="SUPFAM" id="SSF57667">
    <property type="entry name" value="beta-beta-alpha zinc fingers"/>
    <property type="match status" value="1"/>
</dbReference>
<dbReference type="Proteomes" id="UP000887013">
    <property type="component" value="Unassembled WGS sequence"/>
</dbReference>
<keyword evidence="1" id="KW-0479">Metal-binding</keyword>
<keyword evidence="1" id="KW-0863">Zinc-finger</keyword>
<dbReference type="InterPro" id="IPR013087">
    <property type="entry name" value="Znf_C2H2_type"/>
</dbReference>
<evidence type="ECO:0000313" key="4">
    <source>
        <dbReference type="Proteomes" id="UP000887013"/>
    </source>
</evidence>
<keyword evidence="4" id="KW-1185">Reference proteome</keyword>
<comment type="caution">
    <text evidence="3">The sequence shown here is derived from an EMBL/GenBank/DDBJ whole genome shotgun (WGS) entry which is preliminary data.</text>
</comment>
<dbReference type="AlphaFoldDB" id="A0A8X6JQ95"/>
<dbReference type="EMBL" id="BMAW01041543">
    <property type="protein sequence ID" value="GFS29123.1"/>
    <property type="molecule type" value="Genomic_DNA"/>
</dbReference>
<evidence type="ECO:0000259" key="2">
    <source>
        <dbReference type="PROSITE" id="PS50157"/>
    </source>
</evidence>